<dbReference type="SUPFAM" id="SSF53901">
    <property type="entry name" value="Thiolase-like"/>
    <property type="match status" value="1"/>
</dbReference>
<feature type="domain" description="Beta-ketoacyl-[acyl-carrier-protein] synthase III N-terminal" evidence="4">
    <location>
        <begin position="154"/>
        <end position="234"/>
    </location>
</feature>
<feature type="domain" description="Beta-ketoacyl-[acyl-carrier-protein] synthase III C-terminal" evidence="3">
    <location>
        <begin position="286"/>
        <end position="379"/>
    </location>
</feature>
<organism evidence="5 6">
    <name type="scientific">Pelomonas baiyunensis</name>
    <dbReference type="NCBI Taxonomy" id="3299026"/>
    <lineage>
        <taxon>Bacteria</taxon>
        <taxon>Pseudomonadati</taxon>
        <taxon>Pseudomonadota</taxon>
        <taxon>Betaproteobacteria</taxon>
        <taxon>Burkholderiales</taxon>
        <taxon>Sphaerotilaceae</taxon>
        <taxon>Roseateles</taxon>
    </lineage>
</organism>
<dbReference type="InterPro" id="IPR016039">
    <property type="entry name" value="Thiolase-like"/>
</dbReference>
<dbReference type="EMBL" id="JBIGIB010000002">
    <property type="protein sequence ID" value="MFG6466548.1"/>
    <property type="molecule type" value="Genomic_DNA"/>
</dbReference>
<proteinExistence type="predicted"/>
<dbReference type="InterPro" id="IPR013747">
    <property type="entry name" value="ACP_syn_III_C"/>
</dbReference>
<accession>A0ABW7GX53</accession>
<dbReference type="PANTHER" id="PTHR34069">
    <property type="entry name" value="3-OXOACYL-[ACYL-CARRIER-PROTEIN] SYNTHASE 3"/>
    <property type="match status" value="1"/>
</dbReference>
<evidence type="ECO:0000313" key="6">
    <source>
        <dbReference type="Proteomes" id="UP001606303"/>
    </source>
</evidence>
<dbReference type="CDD" id="cd00830">
    <property type="entry name" value="KAS_III"/>
    <property type="match status" value="1"/>
</dbReference>
<sequence length="381" mass="41234">MQASFPTVVISGTGLYRPPHVITNAELVTAFNAYADQQNALHADAIARGERQPMTHSSVEFIEKASGIQQRYVIDKEGVLDPTRMYPRFAPRGDDQLSLMAEIAADAARQALAQAGKTGADIDAVLCSSANMQRAYPAMAVEIQQALGAGGYGFDMNVACSSATFALEQAFNAVRSGASKCVLVVNPEITSAHLEWRDRDCHFIFGDVCTALIVERADTASGPDQWEILGTQLATQFSSNIRNNFGFMNRAEDRDPNARDLTFYQEGRKVFKEVVPMAAAHIEAHLEKLGLEPTQMRRFWLHQANQGMNQLVIKKLVGAEASATAGSEIAPLILNEYANTASAGSIIAFHHHRADLNAGDAGVICSFGAGYSIGSVVVRKR</sequence>
<dbReference type="NCBIfam" id="NF005703">
    <property type="entry name" value="PRK07515.1"/>
    <property type="match status" value="1"/>
</dbReference>
<evidence type="ECO:0000313" key="5">
    <source>
        <dbReference type="EMBL" id="MFG6466548.1"/>
    </source>
</evidence>
<reference evidence="5 6" key="1">
    <citation type="submission" date="2024-08" db="EMBL/GenBank/DDBJ databases">
        <authorList>
            <person name="Lu H."/>
        </authorList>
    </citation>
    <scope>NUCLEOTIDE SEQUENCE [LARGE SCALE GENOMIC DNA]</scope>
    <source>
        <strain evidence="5 6">BYS87W</strain>
    </source>
</reference>
<protein>
    <submittedName>
        <fullName evidence="5">Beta-ketoacyl-ACP synthase III</fullName>
    </submittedName>
</protein>
<evidence type="ECO:0000256" key="1">
    <source>
        <dbReference type="ARBA" id="ARBA00022679"/>
    </source>
</evidence>
<dbReference type="InterPro" id="IPR013751">
    <property type="entry name" value="ACP_syn_III_N"/>
</dbReference>
<dbReference type="Pfam" id="PF08541">
    <property type="entry name" value="ACP_syn_III_C"/>
    <property type="match status" value="1"/>
</dbReference>
<comment type="caution">
    <text evidence="5">The sequence shown here is derived from an EMBL/GenBank/DDBJ whole genome shotgun (WGS) entry which is preliminary data.</text>
</comment>
<gene>
    <name evidence="5" type="ORF">ACG01O_08025</name>
</gene>
<dbReference type="Gene3D" id="3.40.47.10">
    <property type="match status" value="2"/>
</dbReference>
<dbReference type="PANTHER" id="PTHR34069:SF2">
    <property type="entry name" value="BETA-KETOACYL-[ACYL-CARRIER-PROTEIN] SYNTHASE III"/>
    <property type="match status" value="1"/>
</dbReference>
<dbReference type="Proteomes" id="UP001606303">
    <property type="component" value="Unassembled WGS sequence"/>
</dbReference>
<name>A0ABW7GX53_9BURK</name>
<dbReference type="Pfam" id="PF08545">
    <property type="entry name" value="ACP_syn_III"/>
    <property type="match status" value="1"/>
</dbReference>
<evidence type="ECO:0000259" key="4">
    <source>
        <dbReference type="Pfam" id="PF08545"/>
    </source>
</evidence>
<evidence type="ECO:0000259" key="3">
    <source>
        <dbReference type="Pfam" id="PF08541"/>
    </source>
</evidence>
<keyword evidence="2" id="KW-0012">Acyltransferase</keyword>
<keyword evidence="1" id="KW-0808">Transferase</keyword>
<dbReference type="RefSeq" id="WP_394383329.1">
    <property type="nucleotide sequence ID" value="NZ_JBIGIB010000002.1"/>
</dbReference>
<evidence type="ECO:0000256" key="2">
    <source>
        <dbReference type="ARBA" id="ARBA00023315"/>
    </source>
</evidence>
<keyword evidence="6" id="KW-1185">Reference proteome</keyword>